<sequence length="212" mass="22893">MFTGIIEEVGSVHSIGGGSLTIKASKVLQDVQLGDSIAVNGVCLTVTRFDRGSFDADVMPETIRRTSLAELKKGSPVNLERALTLQSRLGGHIVSGHIDGVGHIVSLKEEQNAVLMRISAEKDILRHIVEKGSVALDGISLTVAEVTDSDFTVSLIPHTRQVTNLSSKKAGSTINIENDVIGKYVEKLMQPQETPKENVSRITMDFLKNNGF</sequence>
<dbReference type="Proteomes" id="UP000191240">
    <property type="component" value="Unassembled WGS sequence"/>
</dbReference>
<organism evidence="13 14">
    <name type="scientific">Anaerovibrio lipolyticus DSM 3074</name>
    <dbReference type="NCBI Taxonomy" id="1120997"/>
    <lineage>
        <taxon>Bacteria</taxon>
        <taxon>Bacillati</taxon>
        <taxon>Bacillota</taxon>
        <taxon>Negativicutes</taxon>
        <taxon>Selenomonadales</taxon>
        <taxon>Selenomonadaceae</taxon>
        <taxon>Anaerovibrio</taxon>
    </lineage>
</organism>
<comment type="catalytic activity">
    <reaction evidence="1">
        <text>2 6,7-dimethyl-8-(1-D-ribityl)lumazine + H(+) = 5-amino-6-(D-ribitylamino)uracil + riboflavin</text>
        <dbReference type="Rhea" id="RHEA:20772"/>
        <dbReference type="ChEBI" id="CHEBI:15378"/>
        <dbReference type="ChEBI" id="CHEBI:15934"/>
        <dbReference type="ChEBI" id="CHEBI:57986"/>
        <dbReference type="ChEBI" id="CHEBI:58201"/>
        <dbReference type="EC" id="2.5.1.9"/>
    </reaction>
</comment>
<evidence type="ECO:0000256" key="9">
    <source>
        <dbReference type="ARBA" id="ARBA00022737"/>
    </source>
</evidence>
<dbReference type="InterPro" id="IPR001783">
    <property type="entry name" value="Lumazine-bd"/>
</dbReference>
<dbReference type="AlphaFoldDB" id="A0A1M6FB51"/>
<evidence type="ECO:0000256" key="10">
    <source>
        <dbReference type="NCBIfam" id="TIGR00187"/>
    </source>
</evidence>
<protein>
    <recommendedName>
        <fullName evidence="6 10">Riboflavin synthase</fullName>
        <ecNumber evidence="5 10">2.5.1.9</ecNumber>
    </recommendedName>
</protein>
<evidence type="ECO:0000313" key="13">
    <source>
        <dbReference type="EMBL" id="SHI94930.1"/>
    </source>
</evidence>
<dbReference type="EMBL" id="FQYW01000019">
    <property type="protein sequence ID" value="SHI94930.1"/>
    <property type="molecule type" value="Genomic_DNA"/>
</dbReference>
<dbReference type="FunFam" id="2.40.30.20:FF:000003">
    <property type="entry name" value="Riboflavin synthase, alpha subunit"/>
    <property type="match status" value="1"/>
</dbReference>
<keyword evidence="7" id="KW-0686">Riboflavin biosynthesis</keyword>
<dbReference type="PIRSF" id="PIRSF000498">
    <property type="entry name" value="Riboflavin_syn_A"/>
    <property type="match status" value="1"/>
</dbReference>
<keyword evidence="8" id="KW-0808">Transferase</keyword>
<comment type="function">
    <text evidence="2">Catalyzes the dismutation of two molecules of 6,7-dimethyl-8-ribityllumazine, resulting in the formation of riboflavin and 5-amino-6-(D-ribitylamino)uracil.</text>
</comment>
<name>A0A1M6FB51_9FIRM</name>
<dbReference type="EC" id="2.5.1.9" evidence="5 10"/>
<dbReference type="PANTHER" id="PTHR21098:SF12">
    <property type="entry name" value="RIBOFLAVIN SYNTHASE"/>
    <property type="match status" value="1"/>
</dbReference>
<dbReference type="InterPro" id="IPR026017">
    <property type="entry name" value="Lumazine-bd_dom"/>
</dbReference>
<dbReference type="SUPFAM" id="SSF63380">
    <property type="entry name" value="Riboflavin synthase domain-like"/>
    <property type="match status" value="2"/>
</dbReference>
<dbReference type="RefSeq" id="WP_080326113.1">
    <property type="nucleotide sequence ID" value="NZ_FQYW01000019.1"/>
</dbReference>
<evidence type="ECO:0000256" key="2">
    <source>
        <dbReference type="ARBA" id="ARBA00002803"/>
    </source>
</evidence>
<evidence type="ECO:0000256" key="5">
    <source>
        <dbReference type="ARBA" id="ARBA00012827"/>
    </source>
</evidence>
<evidence type="ECO:0000313" key="14">
    <source>
        <dbReference type="Proteomes" id="UP000191240"/>
    </source>
</evidence>
<evidence type="ECO:0000256" key="11">
    <source>
        <dbReference type="PROSITE-ProRule" id="PRU00524"/>
    </source>
</evidence>
<dbReference type="InterPro" id="IPR023366">
    <property type="entry name" value="ATP_synth_asu-like_sf"/>
</dbReference>
<comment type="pathway">
    <text evidence="3">Cofactor biosynthesis; riboflavin biosynthesis; riboflavin from 2-hydroxy-3-oxobutyl phosphate and 5-amino-6-(D-ribitylamino)uracil: step 2/2.</text>
</comment>
<evidence type="ECO:0000256" key="6">
    <source>
        <dbReference type="ARBA" id="ARBA00013950"/>
    </source>
</evidence>
<keyword evidence="9" id="KW-0677">Repeat</keyword>
<evidence type="ECO:0000256" key="8">
    <source>
        <dbReference type="ARBA" id="ARBA00022679"/>
    </source>
</evidence>
<evidence type="ECO:0000256" key="7">
    <source>
        <dbReference type="ARBA" id="ARBA00022619"/>
    </source>
</evidence>
<comment type="subunit">
    <text evidence="4">Homotrimer.</text>
</comment>
<dbReference type="InterPro" id="IPR017938">
    <property type="entry name" value="Riboflavin_synthase-like_b-brl"/>
</dbReference>
<dbReference type="GO" id="GO:0004746">
    <property type="term" value="F:riboflavin synthase activity"/>
    <property type="evidence" value="ECO:0007669"/>
    <property type="project" value="UniProtKB-UniRule"/>
</dbReference>
<feature type="domain" description="Lumazine-binding" evidence="12">
    <location>
        <begin position="1"/>
        <end position="92"/>
    </location>
</feature>
<dbReference type="PROSITE" id="PS51177">
    <property type="entry name" value="LUMAZINE_BIND"/>
    <property type="match status" value="2"/>
</dbReference>
<dbReference type="GO" id="GO:0009231">
    <property type="term" value="P:riboflavin biosynthetic process"/>
    <property type="evidence" value="ECO:0007669"/>
    <property type="project" value="UniProtKB-KW"/>
</dbReference>
<evidence type="ECO:0000259" key="12">
    <source>
        <dbReference type="PROSITE" id="PS51177"/>
    </source>
</evidence>
<dbReference type="NCBIfam" id="NF006767">
    <property type="entry name" value="PRK09289.1"/>
    <property type="match status" value="1"/>
</dbReference>
<dbReference type="NCBIfam" id="TIGR00187">
    <property type="entry name" value="ribE"/>
    <property type="match status" value="1"/>
</dbReference>
<dbReference type="FunFam" id="2.40.30.20:FF:000004">
    <property type="entry name" value="Riboflavin synthase, alpha subunit"/>
    <property type="match status" value="1"/>
</dbReference>
<dbReference type="Pfam" id="PF00677">
    <property type="entry name" value="Lum_binding"/>
    <property type="match status" value="2"/>
</dbReference>
<reference evidence="13 14" key="1">
    <citation type="submission" date="2016-11" db="EMBL/GenBank/DDBJ databases">
        <authorList>
            <person name="Jaros S."/>
            <person name="Januszkiewicz K."/>
            <person name="Wedrychowicz H."/>
        </authorList>
    </citation>
    <scope>NUCLEOTIDE SEQUENCE [LARGE SCALE GENOMIC DNA]</scope>
    <source>
        <strain evidence="13 14">DSM 3074</strain>
    </source>
</reference>
<evidence type="ECO:0000256" key="4">
    <source>
        <dbReference type="ARBA" id="ARBA00011233"/>
    </source>
</evidence>
<accession>A0A1M6FB51</accession>
<feature type="domain" description="Lumazine-binding" evidence="12">
    <location>
        <begin position="93"/>
        <end position="189"/>
    </location>
</feature>
<dbReference type="OrthoDB" id="9788537at2"/>
<evidence type="ECO:0000256" key="1">
    <source>
        <dbReference type="ARBA" id="ARBA00000968"/>
    </source>
</evidence>
<feature type="repeat" description="Lumazine-binding" evidence="11">
    <location>
        <begin position="93"/>
        <end position="189"/>
    </location>
</feature>
<dbReference type="PANTHER" id="PTHR21098">
    <property type="entry name" value="RIBOFLAVIN SYNTHASE ALPHA CHAIN"/>
    <property type="match status" value="1"/>
</dbReference>
<proteinExistence type="predicted"/>
<dbReference type="CDD" id="cd00402">
    <property type="entry name" value="Riboflavin_synthase_like"/>
    <property type="match status" value="1"/>
</dbReference>
<gene>
    <name evidence="13" type="ORF">SAMN02745671_02210</name>
</gene>
<evidence type="ECO:0000256" key="3">
    <source>
        <dbReference type="ARBA" id="ARBA00004887"/>
    </source>
</evidence>
<feature type="repeat" description="Lumazine-binding" evidence="11">
    <location>
        <begin position="1"/>
        <end position="92"/>
    </location>
</feature>
<dbReference type="Gene3D" id="2.40.30.20">
    <property type="match status" value="2"/>
</dbReference>
<dbReference type="NCBIfam" id="NF009566">
    <property type="entry name" value="PRK13020.1"/>
    <property type="match status" value="1"/>
</dbReference>